<evidence type="ECO:0000256" key="10">
    <source>
        <dbReference type="RuleBase" id="RU000456"/>
    </source>
</evidence>
<gene>
    <name evidence="15" type="ORF">K4G66_31660</name>
</gene>
<dbReference type="GO" id="GO:0004129">
    <property type="term" value="F:cytochrome-c oxidase activity"/>
    <property type="evidence" value="ECO:0007669"/>
    <property type="project" value="UniProtKB-EC"/>
</dbReference>
<evidence type="ECO:0000259" key="13">
    <source>
        <dbReference type="PROSITE" id="PS50857"/>
    </source>
</evidence>
<evidence type="ECO:0000256" key="2">
    <source>
        <dbReference type="ARBA" id="ARBA00007866"/>
    </source>
</evidence>
<evidence type="ECO:0000313" key="15">
    <source>
        <dbReference type="EMBL" id="WKN36926.1"/>
    </source>
</evidence>
<dbReference type="Pfam" id="PF00116">
    <property type="entry name" value="COX2"/>
    <property type="match status" value="1"/>
</dbReference>
<evidence type="ECO:0000256" key="12">
    <source>
        <dbReference type="SAM" id="Phobius"/>
    </source>
</evidence>
<evidence type="ECO:0000256" key="8">
    <source>
        <dbReference type="ARBA" id="ARBA00022989"/>
    </source>
</evidence>
<keyword evidence="11" id="KW-0479">Metal-binding</keyword>
<dbReference type="Gene3D" id="2.60.40.420">
    <property type="entry name" value="Cupredoxins - blue copper proteins"/>
    <property type="match status" value="1"/>
</dbReference>
<dbReference type="SUPFAM" id="SSF81464">
    <property type="entry name" value="Cytochrome c oxidase subunit II-like, transmembrane region"/>
    <property type="match status" value="1"/>
</dbReference>
<dbReference type="Pfam" id="PF02790">
    <property type="entry name" value="COX2_TM"/>
    <property type="match status" value="1"/>
</dbReference>
<evidence type="ECO:0000256" key="7">
    <source>
        <dbReference type="ARBA" id="ARBA00022982"/>
    </source>
</evidence>
<dbReference type="PRINTS" id="PR01166">
    <property type="entry name" value="CYCOXIDASEII"/>
</dbReference>
<keyword evidence="5 10" id="KW-0812">Transmembrane</keyword>
<keyword evidence="3 10" id="KW-0813">Transport</keyword>
<comment type="subcellular location">
    <subcellularLocation>
        <location evidence="10">Cell membrane</location>
        <topology evidence="10">Multi-pass membrane protein</topology>
    </subcellularLocation>
    <subcellularLocation>
        <location evidence="1">Membrane</location>
        <topology evidence="1">Multi-pass membrane protein</topology>
    </subcellularLocation>
</comment>
<feature type="domain" description="Cytochrome oxidase subunit II transmembrane region profile" evidence="14">
    <location>
        <begin position="60"/>
        <end position="160"/>
    </location>
</feature>
<keyword evidence="7 10" id="KW-0249">Electron transport</keyword>
<keyword evidence="8 12" id="KW-1133">Transmembrane helix</keyword>
<dbReference type="Gene3D" id="1.10.287.90">
    <property type="match status" value="1"/>
</dbReference>
<feature type="transmembrane region" description="Helical" evidence="12">
    <location>
        <begin position="86"/>
        <end position="111"/>
    </location>
</feature>
<evidence type="ECO:0000256" key="6">
    <source>
        <dbReference type="ARBA" id="ARBA00022967"/>
    </source>
</evidence>
<feature type="transmembrane region" description="Helical" evidence="12">
    <location>
        <begin position="132"/>
        <end position="153"/>
    </location>
</feature>
<comment type="similarity">
    <text evidence="2 10">Belongs to the cytochrome c oxidase subunit 2 family.</text>
</comment>
<dbReference type="InterPro" id="IPR045187">
    <property type="entry name" value="CcO_II"/>
</dbReference>
<evidence type="ECO:0000256" key="1">
    <source>
        <dbReference type="ARBA" id="ARBA00004141"/>
    </source>
</evidence>
<comment type="cofactor">
    <cofactor evidence="11">
        <name>Cu cation</name>
        <dbReference type="ChEBI" id="CHEBI:23378"/>
    </cofactor>
    <text evidence="11">Binds a copper A center.</text>
</comment>
<evidence type="ECO:0000256" key="9">
    <source>
        <dbReference type="ARBA" id="ARBA00023136"/>
    </source>
</evidence>
<dbReference type="GO" id="GO:0005886">
    <property type="term" value="C:plasma membrane"/>
    <property type="evidence" value="ECO:0007669"/>
    <property type="project" value="UniProtKB-SubCell"/>
</dbReference>
<keyword evidence="6" id="KW-1278">Translocase</keyword>
<dbReference type="PROSITE" id="PS50999">
    <property type="entry name" value="COX2_TM"/>
    <property type="match status" value="1"/>
</dbReference>
<dbReference type="InterPro" id="IPR036257">
    <property type="entry name" value="Cyt_c_oxidase_su2_TM_sf"/>
</dbReference>
<dbReference type="InterPro" id="IPR011759">
    <property type="entry name" value="Cyt_c_oxidase_su2_TM_dom"/>
</dbReference>
<dbReference type="GO" id="GO:0005507">
    <property type="term" value="F:copper ion binding"/>
    <property type="evidence" value="ECO:0007669"/>
    <property type="project" value="InterPro"/>
</dbReference>
<keyword evidence="11" id="KW-0186">Copper</keyword>
<comment type="catalytic activity">
    <reaction evidence="11">
        <text>4 Fe(II)-[cytochrome c] + O2 + 8 H(+)(in) = 4 Fe(III)-[cytochrome c] + 2 H2O + 4 H(+)(out)</text>
        <dbReference type="Rhea" id="RHEA:11436"/>
        <dbReference type="Rhea" id="RHEA-COMP:10350"/>
        <dbReference type="Rhea" id="RHEA-COMP:14399"/>
        <dbReference type="ChEBI" id="CHEBI:15377"/>
        <dbReference type="ChEBI" id="CHEBI:15378"/>
        <dbReference type="ChEBI" id="CHEBI:15379"/>
        <dbReference type="ChEBI" id="CHEBI:29033"/>
        <dbReference type="ChEBI" id="CHEBI:29034"/>
        <dbReference type="EC" id="7.1.1.9"/>
    </reaction>
</comment>
<dbReference type="PANTHER" id="PTHR22888">
    <property type="entry name" value="CYTOCHROME C OXIDASE, SUBUNIT II"/>
    <property type="match status" value="1"/>
</dbReference>
<reference evidence="15" key="2">
    <citation type="journal article" date="2024" name="Antonie Van Leeuwenhoek">
        <title>Roseihalotalea indica gen. nov., sp. nov., a halophilic Bacteroidetes from mesopelagic Southwest Indian Ocean with higher carbohydrate metabolic potential.</title>
        <authorList>
            <person name="Chen B."/>
            <person name="Zhang M."/>
            <person name="Lin D."/>
            <person name="Ye J."/>
            <person name="Tang K."/>
        </authorList>
    </citation>
    <scope>NUCLEOTIDE SEQUENCE</scope>
    <source>
        <strain evidence="15">TK19036</strain>
    </source>
</reference>
<evidence type="ECO:0000256" key="3">
    <source>
        <dbReference type="ARBA" id="ARBA00022448"/>
    </source>
</evidence>
<evidence type="ECO:0000256" key="4">
    <source>
        <dbReference type="ARBA" id="ARBA00022660"/>
    </source>
</evidence>
<keyword evidence="9 12" id="KW-0472">Membrane</keyword>
<dbReference type="GO" id="GO:0042773">
    <property type="term" value="P:ATP synthesis coupled electron transport"/>
    <property type="evidence" value="ECO:0007669"/>
    <property type="project" value="TreeGrafter"/>
</dbReference>
<sequence>MIQFLIGVGIVLFLVILLTIFRILRLINVARGTDKKAAATSGNRINAALFIVFMVVGGGLMVWYSISEFDKYTPPVASEHGVVTDRLFWITMAVTGFVFILTNVLLFYFSFRYQYKEGSKALFYPDNSKLEVIWTIIPAIVLSILVFSGWKAWTDITDKAPDDAEVIEVLGYQFGWTVRYPGTDNQLGAYDYRLIDAENIWGMDFTDKASFDDFTSTTEIHVPKGKPVLFKIRARDVLHSVYVPELRLKQDAVPGMPTRFWFEANKSTAEMREETGDPDYNYNIFCAEVCGRGHFSMRLRLIIDEPDEYEAWKAGKQPWLQGNPDYLAKVPSDLKELAVISAGINTPEEGKPLEAETTN</sequence>
<evidence type="ECO:0000256" key="11">
    <source>
        <dbReference type="RuleBase" id="RU004024"/>
    </source>
</evidence>
<dbReference type="EMBL" id="CP120682">
    <property type="protein sequence ID" value="WKN36926.1"/>
    <property type="molecule type" value="Genomic_DNA"/>
</dbReference>
<accession>A0AA49JE83</accession>
<dbReference type="InterPro" id="IPR008972">
    <property type="entry name" value="Cupredoxin"/>
</dbReference>
<dbReference type="AlphaFoldDB" id="A0AA49JE83"/>
<dbReference type="InterPro" id="IPR002429">
    <property type="entry name" value="CcO_II-like_C"/>
</dbReference>
<feature type="transmembrane region" description="Helical" evidence="12">
    <location>
        <begin position="6"/>
        <end position="24"/>
    </location>
</feature>
<feature type="domain" description="Cytochrome oxidase subunit II copper A binding" evidence="13">
    <location>
        <begin position="162"/>
        <end position="315"/>
    </location>
</feature>
<keyword evidence="4 10" id="KW-0679">Respiratory chain</keyword>
<protein>
    <recommendedName>
        <fullName evidence="11">Cytochrome c oxidase subunit 2</fullName>
        <ecNumber evidence="11">7.1.1.9</ecNumber>
    </recommendedName>
</protein>
<comment type="function">
    <text evidence="11">Subunits I and II form the functional core of the enzyme complex. Electrons originating in cytochrome c are transferred via heme a and Cu(A) to the binuclear center formed by heme a3 and Cu(B).</text>
</comment>
<dbReference type="SUPFAM" id="SSF49503">
    <property type="entry name" value="Cupredoxins"/>
    <property type="match status" value="1"/>
</dbReference>
<evidence type="ECO:0000256" key="5">
    <source>
        <dbReference type="ARBA" id="ARBA00022692"/>
    </source>
</evidence>
<dbReference type="PANTHER" id="PTHR22888:SF9">
    <property type="entry name" value="CYTOCHROME C OXIDASE SUBUNIT 2"/>
    <property type="match status" value="1"/>
</dbReference>
<reference evidence="15" key="1">
    <citation type="journal article" date="2023" name="Comput. Struct. Biotechnol. J.">
        <title>Discovery of a novel marine Bacteroidetes with a rich repertoire of carbohydrate-active enzymes.</title>
        <authorList>
            <person name="Chen B."/>
            <person name="Liu G."/>
            <person name="Chen Q."/>
            <person name="Wang H."/>
            <person name="Liu L."/>
            <person name="Tang K."/>
        </authorList>
    </citation>
    <scope>NUCLEOTIDE SEQUENCE</scope>
    <source>
        <strain evidence="15">TK19036</strain>
    </source>
</reference>
<name>A0AA49JE83_9BACT</name>
<organism evidence="15">
    <name type="scientific">Roseihalotalea indica</name>
    <dbReference type="NCBI Taxonomy" id="2867963"/>
    <lineage>
        <taxon>Bacteria</taxon>
        <taxon>Pseudomonadati</taxon>
        <taxon>Bacteroidota</taxon>
        <taxon>Cytophagia</taxon>
        <taxon>Cytophagales</taxon>
        <taxon>Catalimonadaceae</taxon>
        <taxon>Roseihalotalea</taxon>
    </lineage>
</organism>
<proteinExistence type="inferred from homology"/>
<feature type="transmembrane region" description="Helical" evidence="12">
    <location>
        <begin position="45"/>
        <end position="66"/>
    </location>
</feature>
<dbReference type="PROSITE" id="PS50857">
    <property type="entry name" value="COX2_CUA"/>
    <property type="match status" value="1"/>
</dbReference>
<evidence type="ECO:0000259" key="14">
    <source>
        <dbReference type="PROSITE" id="PS50999"/>
    </source>
</evidence>
<dbReference type="EC" id="7.1.1.9" evidence="11"/>